<organism evidence="3 4">
    <name type="scientific">Scophthalmus maximus</name>
    <name type="common">Turbot</name>
    <name type="synonym">Psetta maxima</name>
    <dbReference type="NCBI Taxonomy" id="52904"/>
    <lineage>
        <taxon>Eukaryota</taxon>
        <taxon>Metazoa</taxon>
        <taxon>Chordata</taxon>
        <taxon>Craniata</taxon>
        <taxon>Vertebrata</taxon>
        <taxon>Euteleostomi</taxon>
        <taxon>Actinopterygii</taxon>
        <taxon>Neopterygii</taxon>
        <taxon>Teleostei</taxon>
        <taxon>Neoteleostei</taxon>
        <taxon>Acanthomorphata</taxon>
        <taxon>Carangaria</taxon>
        <taxon>Pleuronectiformes</taxon>
        <taxon>Pleuronectoidei</taxon>
        <taxon>Scophthalmidae</taxon>
        <taxon>Scophthalmus</taxon>
    </lineage>
</organism>
<dbReference type="PANTHER" id="PTHR16277:SF16">
    <property type="entry name" value="SERTA DOMAIN-CONTAINING PROTEIN"/>
    <property type="match status" value="1"/>
</dbReference>
<evidence type="ECO:0000256" key="1">
    <source>
        <dbReference type="SAM" id="MobiDB-lite"/>
    </source>
</evidence>
<feature type="compositionally biased region" description="Low complexity" evidence="1">
    <location>
        <begin position="20"/>
        <end position="36"/>
    </location>
</feature>
<protein>
    <recommendedName>
        <fullName evidence="2">SERTA domain-containing protein</fullName>
    </recommendedName>
</protein>
<dbReference type="EMBL" id="VEVO01000003">
    <property type="protein sequence ID" value="KAF0043799.1"/>
    <property type="molecule type" value="Genomic_DNA"/>
</dbReference>
<accession>A0A6A4TG41</accession>
<evidence type="ECO:0000313" key="4">
    <source>
        <dbReference type="Proteomes" id="UP000438429"/>
    </source>
</evidence>
<evidence type="ECO:0000313" key="3">
    <source>
        <dbReference type="EMBL" id="KAF0043799.1"/>
    </source>
</evidence>
<dbReference type="Proteomes" id="UP000438429">
    <property type="component" value="Unassembled WGS sequence"/>
</dbReference>
<feature type="domain" description="SERTA" evidence="2">
    <location>
        <begin position="61"/>
        <end position="108"/>
    </location>
</feature>
<dbReference type="PROSITE" id="PS51053">
    <property type="entry name" value="SERTA"/>
    <property type="match status" value="1"/>
</dbReference>
<feature type="region of interest" description="Disordered" evidence="1">
    <location>
        <begin position="20"/>
        <end position="61"/>
    </location>
</feature>
<dbReference type="PANTHER" id="PTHR16277">
    <property type="entry name" value="CELL DIVISION CYCLE ASSOCIATED PROTEIN 4/SERTA DOMAIN-CONTAINING PROTEIN 2"/>
    <property type="match status" value="1"/>
</dbReference>
<feature type="region of interest" description="Disordered" evidence="1">
    <location>
        <begin position="143"/>
        <end position="168"/>
    </location>
</feature>
<gene>
    <name evidence="3" type="ORF">F2P81_002957</name>
</gene>
<name>A0A6A4TG41_SCOMX</name>
<reference evidence="3 4" key="1">
    <citation type="submission" date="2019-06" db="EMBL/GenBank/DDBJ databases">
        <title>Draft genomes of female and male turbot (Scophthalmus maximus).</title>
        <authorList>
            <person name="Xu H."/>
            <person name="Xu X.-W."/>
            <person name="Shao C."/>
            <person name="Chen S."/>
        </authorList>
    </citation>
    <scope>NUCLEOTIDE SEQUENCE [LARGE SCALE GENOMIC DNA]</scope>
    <source>
        <strain evidence="3">Ysfricsl-2016a</strain>
        <tissue evidence="3">Blood</tissue>
    </source>
</reference>
<dbReference type="GO" id="GO:0005634">
    <property type="term" value="C:nucleus"/>
    <property type="evidence" value="ECO:0007669"/>
    <property type="project" value="TreeGrafter"/>
</dbReference>
<evidence type="ECO:0000259" key="2">
    <source>
        <dbReference type="PROSITE" id="PS51053"/>
    </source>
</evidence>
<sequence>MLGRGVKRKWSCLEELEAEAAPAAVTEEKQQQQQQRAEGEEDGGEDKGGLPAAPPKSETSHLQQRQLVLGLCLEKLQHYQAGVELSLRRSVLLVNTLRQIQEDMRSDGPGTCVHPDSCLLRGDLRRDMPVTCPGCAEGVGGHLPLSSPPEFPPQEADGSHDPQKSLPAAAAATATATISAFSDAVNAMGYLGDLALDDIFEDIDTSMYETSDLPSAWPTGSPWPVGVSLWADEDVKLRAAGHGSSSGSLQSCLLDLNELDHIMEILVQS</sequence>
<proteinExistence type="predicted"/>
<dbReference type="AlphaFoldDB" id="A0A6A4TG41"/>
<dbReference type="InterPro" id="IPR009263">
    <property type="entry name" value="SERTA_dom"/>
</dbReference>
<comment type="caution">
    <text evidence="3">The sequence shown here is derived from an EMBL/GenBank/DDBJ whole genome shotgun (WGS) entry which is preliminary data.</text>
</comment>
<dbReference type="Pfam" id="PF06031">
    <property type="entry name" value="SERTA"/>
    <property type="match status" value="1"/>
</dbReference>
<dbReference type="InterPro" id="IPR052262">
    <property type="entry name" value="E2F-SERTA_domain_protein"/>
</dbReference>